<keyword evidence="7 9" id="KW-0012">Acyltransferase</keyword>
<dbReference type="KEGG" id="aram:KAR29_09675"/>
<evidence type="ECO:0000256" key="6">
    <source>
        <dbReference type="ARBA" id="ARBA00023098"/>
    </source>
</evidence>
<evidence type="ECO:0000313" key="9">
    <source>
        <dbReference type="EMBL" id="QTX31627.1"/>
    </source>
</evidence>
<dbReference type="InterPro" id="IPR001451">
    <property type="entry name" value="Hexapep"/>
</dbReference>
<name>A0A9Q7AKU2_9BACT</name>
<evidence type="ECO:0000256" key="5">
    <source>
        <dbReference type="ARBA" id="ARBA00022737"/>
    </source>
</evidence>
<keyword evidence="10" id="KW-1185">Reference proteome</keyword>
<keyword evidence="1" id="KW-0963">Cytoplasm</keyword>
<dbReference type="SUPFAM" id="SSF51161">
    <property type="entry name" value="Trimeric LpxA-like enzymes"/>
    <property type="match status" value="1"/>
</dbReference>
<dbReference type="EMBL" id="CP072943">
    <property type="protein sequence ID" value="QTX31627.1"/>
    <property type="molecule type" value="Genomic_DNA"/>
</dbReference>
<dbReference type="AlphaFoldDB" id="A0A9Q7AKU2"/>
<keyword evidence="2" id="KW-0444">Lipid biosynthesis</keyword>
<evidence type="ECO:0000256" key="2">
    <source>
        <dbReference type="ARBA" id="ARBA00022516"/>
    </source>
</evidence>
<dbReference type="PIRSF" id="PIRSF000456">
    <property type="entry name" value="UDP-GlcNAc_acltr"/>
    <property type="match status" value="1"/>
</dbReference>
<proteinExistence type="predicted"/>
<protein>
    <submittedName>
        <fullName evidence="9">Acyl-ACP--UDP-N-acetylglucosamine O-acyltransferase</fullName>
        <ecNumber evidence="9">2.3.1.129</ecNumber>
    </submittedName>
</protein>
<evidence type="ECO:0000313" key="10">
    <source>
        <dbReference type="Proteomes" id="UP000671879"/>
    </source>
</evidence>
<feature type="domain" description="UDP N-acetylglucosamine O-acyltransferase C-terminal" evidence="8">
    <location>
        <begin position="176"/>
        <end position="256"/>
    </location>
</feature>
<gene>
    <name evidence="9" type="primary">lpxA</name>
    <name evidence="9" type="ORF">KAR29_09675</name>
</gene>
<accession>A0A9Q7AKU2</accession>
<dbReference type="PROSITE" id="PS00101">
    <property type="entry name" value="HEXAPEP_TRANSFERASES"/>
    <property type="match status" value="2"/>
</dbReference>
<evidence type="ECO:0000259" key="8">
    <source>
        <dbReference type="Pfam" id="PF13720"/>
    </source>
</evidence>
<keyword evidence="3" id="KW-0441">Lipid A biosynthesis</keyword>
<dbReference type="CDD" id="cd03351">
    <property type="entry name" value="LbH_UDP-GlcNAc_AT"/>
    <property type="match status" value="1"/>
</dbReference>
<dbReference type="PANTHER" id="PTHR43480">
    <property type="entry name" value="ACYL-[ACYL-CARRIER-PROTEIN]--UDP-N-ACETYLGLUCOSAMINE O-ACYLTRANSFERASE"/>
    <property type="match status" value="1"/>
</dbReference>
<evidence type="ECO:0000256" key="1">
    <source>
        <dbReference type="ARBA" id="ARBA00022490"/>
    </source>
</evidence>
<reference evidence="10" key="1">
    <citation type="submission" date="2021-04" db="EMBL/GenBank/DDBJ databases">
        <title>A novel Synergistetes isolate from a pyrite-forming mixed culture.</title>
        <authorList>
            <person name="Bunk B."/>
            <person name="Sproer C."/>
            <person name="Spring S."/>
            <person name="Pester M."/>
        </authorList>
    </citation>
    <scope>NUCLEOTIDE SEQUENCE [LARGE SCALE GENOMIC DNA]</scope>
    <source>
        <strain evidence="10">J.5.4.2-T.3.5.2</strain>
    </source>
</reference>
<sequence length="270" mass="29316">MTTAIHPTALVSPRAELGRDVVVGPYSIVDEGAVIGDGTELAAYVRVRSRSRLGRRCRLSEHVVVGGDPQDHGYRGELNDVVIGDDVILREFVTVNRPVGEGALTSVGDRCLLMEGVHVAHNVRIGDNVVIANKVGLAGHVVVEENVTLGGMVGVHQFVHIGRYCMIGGLSKIVKDVPPFVMADGRPARIYGLNRVGLRRNGFVSADRERIRALYERIYHGGLPLREALSRLREEMAGDPFVEEIVAFAASGSRGLAPWVRSFREGDHGD</sequence>
<dbReference type="Proteomes" id="UP000671879">
    <property type="component" value="Chromosome"/>
</dbReference>
<evidence type="ECO:0000256" key="4">
    <source>
        <dbReference type="ARBA" id="ARBA00022679"/>
    </source>
</evidence>
<dbReference type="InterPro" id="IPR029098">
    <property type="entry name" value="Acetyltransf_C"/>
</dbReference>
<organism evidence="9 10">
    <name type="scientific">Aminithiophilus ramosus</name>
    <dbReference type="NCBI Taxonomy" id="3029084"/>
    <lineage>
        <taxon>Bacteria</taxon>
        <taxon>Thermotogati</taxon>
        <taxon>Synergistota</taxon>
        <taxon>Synergistia</taxon>
        <taxon>Synergistales</taxon>
        <taxon>Aminithiophilaceae</taxon>
        <taxon>Aminithiophilus</taxon>
    </lineage>
</organism>
<keyword evidence="6" id="KW-0443">Lipid metabolism</keyword>
<dbReference type="EC" id="2.3.1.129" evidence="9"/>
<dbReference type="GO" id="GO:0008780">
    <property type="term" value="F:acyl-[acyl-carrier-protein]-UDP-N-acetylglucosamine O-acyltransferase activity"/>
    <property type="evidence" value="ECO:0007669"/>
    <property type="project" value="UniProtKB-EC"/>
</dbReference>
<dbReference type="GO" id="GO:0016020">
    <property type="term" value="C:membrane"/>
    <property type="evidence" value="ECO:0007669"/>
    <property type="project" value="GOC"/>
</dbReference>
<dbReference type="Gene3D" id="2.160.10.10">
    <property type="entry name" value="Hexapeptide repeat proteins"/>
    <property type="match status" value="1"/>
</dbReference>
<dbReference type="PANTHER" id="PTHR43480:SF1">
    <property type="entry name" value="ACYL-[ACYL-CARRIER-PROTEIN]--UDP-N-ACETYLGLUCOSAMINE O-ACYLTRANSFERASE, MITOCHONDRIAL-RELATED"/>
    <property type="match status" value="1"/>
</dbReference>
<evidence type="ECO:0000256" key="3">
    <source>
        <dbReference type="ARBA" id="ARBA00022556"/>
    </source>
</evidence>
<dbReference type="InterPro" id="IPR018357">
    <property type="entry name" value="Hexapep_transf_CS"/>
</dbReference>
<dbReference type="NCBIfam" id="NF003657">
    <property type="entry name" value="PRK05289.1"/>
    <property type="match status" value="1"/>
</dbReference>
<keyword evidence="5" id="KW-0677">Repeat</keyword>
<dbReference type="Pfam" id="PF13720">
    <property type="entry name" value="Acetyltransf_11"/>
    <property type="match status" value="1"/>
</dbReference>
<evidence type="ECO:0000256" key="7">
    <source>
        <dbReference type="ARBA" id="ARBA00023315"/>
    </source>
</evidence>
<dbReference type="InterPro" id="IPR011004">
    <property type="entry name" value="Trimer_LpxA-like_sf"/>
</dbReference>
<keyword evidence="4 9" id="KW-0808">Transferase</keyword>
<dbReference type="RefSeq" id="WP_274372795.1">
    <property type="nucleotide sequence ID" value="NZ_CP072943.1"/>
</dbReference>
<dbReference type="Pfam" id="PF00132">
    <property type="entry name" value="Hexapep"/>
    <property type="match status" value="1"/>
</dbReference>
<dbReference type="Gene3D" id="1.20.1180.10">
    <property type="entry name" value="Udp N-acetylglucosamine O-acyltransferase, C-terminal domain"/>
    <property type="match status" value="1"/>
</dbReference>
<dbReference type="InterPro" id="IPR010137">
    <property type="entry name" value="Lipid_A_LpxA"/>
</dbReference>
<dbReference type="InterPro" id="IPR037157">
    <property type="entry name" value="Acetyltransf_C_sf"/>
</dbReference>
<dbReference type="NCBIfam" id="TIGR01852">
    <property type="entry name" value="lipid_A_lpxA"/>
    <property type="match status" value="1"/>
</dbReference>
<dbReference type="GO" id="GO:0009245">
    <property type="term" value="P:lipid A biosynthetic process"/>
    <property type="evidence" value="ECO:0007669"/>
    <property type="project" value="UniProtKB-KW"/>
</dbReference>